<reference evidence="1 2" key="1">
    <citation type="submission" date="2020-08" db="EMBL/GenBank/DDBJ databases">
        <title>The Agave Microbiome: Exploring the role of microbial communities in plant adaptations to desert environments.</title>
        <authorList>
            <person name="Partida-Martinez L.P."/>
        </authorList>
    </citation>
    <scope>NUCLEOTIDE SEQUENCE [LARGE SCALE GENOMIC DNA]</scope>
    <source>
        <strain evidence="1 2">AT3.9</strain>
    </source>
</reference>
<comment type="caution">
    <text evidence="1">The sequence shown here is derived from an EMBL/GenBank/DDBJ whole genome shotgun (WGS) entry which is preliminary data.</text>
</comment>
<evidence type="ECO:0000313" key="2">
    <source>
        <dbReference type="Proteomes" id="UP000532010"/>
    </source>
</evidence>
<sequence length="308" mass="32872">MIRTGHTLLSGMAPRRLSRHIVLSLCILAGTGGAVGAADVPAAAPSVLEAPPAPPSWSFRFVPYGWLTALDGTTTVRGRSVKVDASFVDIVKESDTLVALMGDFEARNGPFTLMTNVVWSKIGLKRDNVRSRTLAPGVTGTLGTSLGLDIEMAIAEVGAAYEVARFGALAFDVVGGARYWYQEADLSLDVTAAVQFGDLEVAGSRAFARSGSVDWLDPVVGARLRYTVAPGHELLLRGDIGGFGVGSDFSWQAIGAYGFELGTYQGITFSGVIGYRALYVDYAQGEGRQRYEFDMLQHGPIIGLSIRW</sequence>
<dbReference type="RefSeq" id="WP_343058871.1">
    <property type="nucleotide sequence ID" value="NZ_JACHWB010000011.1"/>
</dbReference>
<dbReference type="EMBL" id="JACHWB010000011">
    <property type="protein sequence ID" value="MBB3021522.1"/>
    <property type="molecule type" value="Genomic_DNA"/>
</dbReference>
<accession>A0A7W4VQR1</accession>
<proteinExistence type="predicted"/>
<gene>
    <name evidence="1" type="ORF">FHR70_004623</name>
</gene>
<protein>
    <submittedName>
        <fullName evidence="1">Uncharacterized protein</fullName>
    </submittedName>
</protein>
<keyword evidence="2" id="KW-1185">Reference proteome</keyword>
<dbReference type="Proteomes" id="UP000532010">
    <property type="component" value="Unassembled WGS sequence"/>
</dbReference>
<organism evidence="1 2">
    <name type="scientific">Microvirga lupini</name>
    <dbReference type="NCBI Taxonomy" id="420324"/>
    <lineage>
        <taxon>Bacteria</taxon>
        <taxon>Pseudomonadati</taxon>
        <taxon>Pseudomonadota</taxon>
        <taxon>Alphaproteobacteria</taxon>
        <taxon>Hyphomicrobiales</taxon>
        <taxon>Methylobacteriaceae</taxon>
        <taxon>Microvirga</taxon>
    </lineage>
</organism>
<name>A0A7W4VQR1_9HYPH</name>
<evidence type="ECO:0000313" key="1">
    <source>
        <dbReference type="EMBL" id="MBB3021522.1"/>
    </source>
</evidence>
<dbReference type="AlphaFoldDB" id="A0A7W4VQR1"/>